<dbReference type="InterPro" id="IPR052927">
    <property type="entry name" value="DCC_oxidoreductase"/>
</dbReference>
<dbReference type="Proteomes" id="UP000198658">
    <property type="component" value="Unassembled WGS sequence"/>
</dbReference>
<keyword evidence="2" id="KW-1185">Reference proteome</keyword>
<dbReference type="EMBL" id="FNQO01000001">
    <property type="protein sequence ID" value="SDZ76785.1"/>
    <property type="molecule type" value="Genomic_DNA"/>
</dbReference>
<proteinExistence type="predicted"/>
<dbReference type="OrthoDB" id="9785438at2"/>
<dbReference type="InterPro" id="IPR007263">
    <property type="entry name" value="DCC1-like"/>
</dbReference>
<dbReference type="Pfam" id="PF04134">
    <property type="entry name" value="DCC1-like"/>
    <property type="match status" value="1"/>
</dbReference>
<dbReference type="PANTHER" id="PTHR33639">
    <property type="entry name" value="THIOL-DISULFIDE OXIDOREDUCTASE DCC"/>
    <property type="match status" value="1"/>
</dbReference>
<dbReference type="GO" id="GO:0015035">
    <property type="term" value="F:protein-disulfide reductase activity"/>
    <property type="evidence" value="ECO:0007669"/>
    <property type="project" value="InterPro"/>
</dbReference>
<dbReference type="RefSeq" id="WP_091384018.1">
    <property type="nucleotide sequence ID" value="NZ_FNQO01000001.1"/>
</dbReference>
<dbReference type="STRING" id="658218.SAMN05216562_0156"/>
<evidence type="ECO:0000313" key="2">
    <source>
        <dbReference type="Proteomes" id="UP000198658"/>
    </source>
</evidence>
<protein>
    <submittedName>
        <fullName evidence="1">Predicted thiol-disulfide oxidoreductase YuxK, DCC family</fullName>
    </submittedName>
</protein>
<organism evidence="1 2">
    <name type="scientific">Microbulbifer marinus</name>
    <dbReference type="NCBI Taxonomy" id="658218"/>
    <lineage>
        <taxon>Bacteria</taxon>
        <taxon>Pseudomonadati</taxon>
        <taxon>Pseudomonadota</taxon>
        <taxon>Gammaproteobacteria</taxon>
        <taxon>Cellvibrionales</taxon>
        <taxon>Microbulbiferaceae</taxon>
        <taxon>Microbulbifer</taxon>
    </lineage>
</organism>
<name>A0A1H3VPN8_9GAMM</name>
<reference evidence="2" key="1">
    <citation type="submission" date="2016-10" db="EMBL/GenBank/DDBJ databases">
        <authorList>
            <person name="Varghese N."/>
            <person name="Submissions S."/>
        </authorList>
    </citation>
    <scope>NUCLEOTIDE SEQUENCE [LARGE SCALE GENOMIC DNA]</scope>
    <source>
        <strain evidence="2">CGMCC 1.10657</strain>
    </source>
</reference>
<gene>
    <name evidence="1" type="ORF">SAMN05216562_0156</name>
</gene>
<dbReference type="PANTHER" id="PTHR33639:SF2">
    <property type="entry name" value="DUF393 DOMAIN-CONTAINING PROTEIN"/>
    <property type="match status" value="1"/>
</dbReference>
<accession>A0A1H3VPN8</accession>
<evidence type="ECO:0000313" key="1">
    <source>
        <dbReference type="EMBL" id="SDZ76785.1"/>
    </source>
</evidence>
<dbReference type="AlphaFoldDB" id="A0A1H3VPN8"/>
<sequence>MSLPPPDHIILFDSLCNLCNGWTRFVLKRDSLRRFTFCRVQSPAGQKLLGDLGLPLDTYETVILLERGNGSYRDFHKSDAALRITARLSGPARHLAVLRYIPRPLRDFAYDVIARNRYRLFGRRDQCLLPNAAERHRFLEEVPEENTDEPV</sequence>